<evidence type="ECO:0000259" key="1">
    <source>
        <dbReference type="PROSITE" id="PS50902"/>
    </source>
</evidence>
<feature type="domain" description="Flavodoxin-like" evidence="1">
    <location>
        <begin position="3"/>
        <end position="168"/>
    </location>
</feature>
<dbReference type="Pfam" id="PF00258">
    <property type="entry name" value="Flavodoxin_1"/>
    <property type="match status" value="1"/>
</dbReference>
<reference evidence="2 3" key="1">
    <citation type="submission" date="2023-07" db="EMBL/GenBank/DDBJ databases">
        <title>Description of novel actinomycetes strains, isolated from tidal flat sediment.</title>
        <authorList>
            <person name="Lu C."/>
        </authorList>
    </citation>
    <scope>NUCLEOTIDE SEQUENCE [LARGE SCALE GENOMIC DNA]</scope>
    <source>
        <strain evidence="2 3">SYSU T00b441</strain>
    </source>
</reference>
<organism evidence="2 3">
    <name type="scientific">Actinotalea lenta</name>
    <dbReference type="NCBI Taxonomy" id="3064654"/>
    <lineage>
        <taxon>Bacteria</taxon>
        <taxon>Bacillati</taxon>
        <taxon>Actinomycetota</taxon>
        <taxon>Actinomycetes</taxon>
        <taxon>Micrococcales</taxon>
        <taxon>Cellulomonadaceae</taxon>
        <taxon>Actinotalea</taxon>
    </lineage>
</organism>
<sequence length="172" mass="17831">MRALVVYESMFGSTRTIAEAIGDALAQRGTVRVVEVGTLMAEPGGDVVTHDVDLLVVGGPTHTFGMSRPSTRAEAVRRHGAVVSTSGGVREWLNNVRLPGAISAAAFDTRVGTMRLAGGAAAKGIDKWLSRLGASMVSPPTSFMVAGVTGGLLDGQVDKAREWGAKLALTLT</sequence>
<accession>A0ABT9D6N8</accession>
<evidence type="ECO:0000313" key="2">
    <source>
        <dbReference type="EMBL" id="MDO8106499.1"/>
    </source>
</evidence>
<dbReference type="PROSITE" id="PS00201">
    <property type="entry name" value="FLAVODOXIN"/>
    <property type="match status" value="1"/>
</dbReference>
<comment type="caution">
    <text evidence="2">The sequence shown here is derived from an EMBL/GenBank/DDBJ whole genome shotgun (WGS) entry which is preliminary data.</text>
</comment>
<dbReference type="InterPro" id="IPR001226">
    <property type="entry name" value="Flavodoxin_CS"/>
</dbReference>
<dbReference type="Proteomes" id="UP001232536">
    <property type="component" value="Unassembled WGS sequence"/>
</dbReference>
<dbReference type="SUPFAM" id="SSF52218">
    <property type="entry name" value="Flavoproteins"/>
    <property type="match status" value="1"/>
</dbReference>
<dbReference type="InterPro" id="IPR008254">
    <property type="entry name" value="Flavodoxin/NO_synth"/>
</dbReference>
<name>A0ABT9D6N8_9CELL</name>
<protein>
    <submittedName>
        <fullName evidence="2">Flavodoxin family protein</fullName>
    </submittedName>
</protein>
<dbReference type="Gene3D" id="3.40.50.360">
    <property type="match status" value="1"/>
</dbReference>
<dbReference type="EMBL" id="JAUQYP010000001">
    <property type="protein sequence ID" value="MDO8106499.1"/>
    <property type="molecule type" value="Genomic_DNA"/>
</dbReference>
<gene>
    <name evidence="2" type="ORF">Q6348_04735</name>
</gene>
<dbReference type="PROSITE" id="PS50902">
    <property type="entry name" value="FLAVODOXIN_LIKE"/>
    <property type="match status" value="1"/>
</dbReference>
<keyword evidence="3" id="KW-1185">Reference proteome</keyword>
<evidence type="ECO:0000313" key="3">
    <source>
        <dbReference type="Proteomes" id="UP001232536"/>
    </source>
</evidence>
<proteinExistence type="predicted"/>
<dbReference type="InterPro" id="IPR029039">
    <property type="entry name" value="Flavoprotein-like_sf"/>
</dbReference>
<dbReference type="RefSeq" id="WP_304600152.1">
    <property type="nucleotide sequence ID" value="NZ_JAUQYO010000001.1"/>
</dbReference>